<name>A0ACC3NGX8_9PEZI</name>
<evidence type="ECO:0000313" key="2">
    <source>
        <dbReference type="Proteomes" id="UP001281147"/>
    </source>
</evidence>
<dbReference type="Proteomes" id="UP001281147">
    <property type="component" value="Unassembled WGS sequence"/>
</dbReference>
<gene>
    <name evidence="1" type="ORF">LTR37_006170</name>
</gene>
<protein>
    <submittedName>
        <fullName evidence="1">Uncharacterized protein</fullName>
    </submittedName>
</protein>
<proteinExistence type="predicted"/>
<accession>A0ACC3NGX8</accession>
<evidence type="ECO:0000313" key="1">
    <source>
        <dbReference type="EMBL" id="KAK3716820.1"/>
    </source>
</evidence>
<organism evidence="1 2">
    <name type="scientific">Vermiconidia calcicola</name>
    <dbReference type="NCBI Taxonomy" id="1690605"/>
    <lineage>
        <taxon>Eukaryota</taxon>
        <taxon>Fungi</taxon>
        <taxon>Dikarya</taxon>
        <taxon>Ascomycota</taxon>
        <taxon>Pezizomycotina</taxon>
        <taxon>Dothideomycetes</taxon>
        <taxon>Dothideomycetidae</taxon>
        <taxon>Mycosphaerellales</taxon>
        <taxon>Extremaceae</taxon>
        <taxon>Vermiconidia</taxon>
    </lineage>
</organism>
<reference evidence="1" key="1">
    <citation type="submission" date="2023-07" db="EMBL/GenBank/DDBJ databases">
        <title>Black Yeasts Isolated from many extreme environments.</title>
        <authorList>
            <person name="Coleine C."/>
            <person name="Stajich J.E."/>
            <person name="Selbmann L."/>
        </authorList>
    </citation>
    <scope>NUCLEOTIDE SEQUENCE</scope>
    <source>
        <strain evidence="1">CCFEE 5714</strain>
    </source>
</reference>
<comment type="caution">
    <text evidence="1">The sequence shown here is derived from an EMBL/GenBank/DDBJ whole genome shotgun (WGS) entry which is preliminary data.</text>
</comment>
<dbReference type="EMBL" id="JAUTXU010000040">
    <property type="protein sequence ID" value="KAK3716820.1"/>
    <property type="molecule type" value="Genomic_DNA"/>
</dbReference>
<sequence length="607" mass="69386">MSTMDSESAKPRKPVSNGTPTSPTHPPPNTEHPMGAPRFGVGIQLLRIIGFGIYFVTCCLFIHAAQLLGSPLYFFSKNWFYAYMALTKQYFGMLVTTMTQWWSPTIVRISGDKSMKGLLRQKSSSTSGTVDGMLEIELGERVVLMANHQIYTDWLYLWWISYTNNPPAHGHIYIILKESLKYIPLVGPAMMFYSFIFMARKWATDQSRLRYRLQKLNSQHSGPLSGTEGGQQLDPVWLMIFPEGTNLSGNTRASSAKYAAKAKIPDMKHMLLPRSTGLQFCLQELKETVPYLYDCTIAYEGIPPGDYGQDIFTLRSTYFQGRPPKSVNMHWRRFRIKDLPVDDNEAFAEWTMARWREKDDLIEAFMKNGKFPADPEAVEIEGAPTEKEWKTAYINTERSSDAHTMEEARATPGRCYLIELPTELRLRIYEFVFNKPLRVSIDWCSESWWLREKPEEPEGYDFRPPPRNVSSLLKTCRLINREASPVRFGTVWFSFYLGLIGLIDWYSGILADMGAFHHLLEHLEVRINLTGNYKQIASDVRRLSSLLASDHGVTIRAACATQLSDDEPEDAVEEMSEAFDEEISGCCMAVEAVAMYRSIQEQILLEL</sequence>
<keyword evidence="2" id="KW-1185">Reference proteome</keyword>